<evidence type="ECO:0000313" key="3">
    <source>
        <dbReference type="EMBL" id="MDX2296699.1"/>
    </source>
</evidence>
<accession>A0ABU4KFY5</accession>
<gene>
    <name evidence="3" type="ORF">R2363_31575</name>
</gene>
<evidence type="ECO:0000313" key="4">
    <source>
        <dbReference type="Proteomes" id="UP001278571"/>
    </source>
</evidence>
<name>A0ABU4KFY5_9ACTN</name>
<protein>
    <submittedName>
        <fullName evidence="3">Hyaluronoglucosaminidase</fullName>
    </submittedName>
</protein>
<dbReference type="Pfam" id="PF07212">
    <property type="entry name" value="Hyaluronidase_1"/>
    <property type="match status" value="1"/>
</dbReference>
<dbReference type="InterPro" id="IPR009860">
    <property type="entry name" value="Hyaluronidase_bac"/>
</dbReference>
<organism evidence="3 4">
    <name type="scientific">Streptomyces roseolus</name>
    <dbReference type="NCBI Taxonomy" id="67358"/>
    <lineage>
        <taxon>Bacteria</taxon>
        <taxon>Bacillati</taxon>
        <taxon>Actinomycetota</taxon>
        <taxon>Actinomycetes</taxon>
        <taxon>Kitasatosporales</taxon>
        <taxon>Streptomycetaceae</taxon>
        <taxon>Streptomyces</taxon>
    </lineage>
</organism>
<sequence>MTSTRRLFLGAFTAGAVTVAAGAGTASAAGQTEQAEGADQSGQAGQADGDVTYPGEVYARNFRTDGGTTSSFRTVSTGTTTKLHALTVHQAGTAGNGVALNVVSDNPEDSAMYLSGTERSRGTLKILHRGHADASDAGAAAISVYLDTDGVTDASGGTAAQGIFVTHSTGPTRGNLITLRNNGVDDFVVKGSGAVGIGVPIGATPRGRVEIAQRSSLIGLLMQANEDANSRLIEIRDRTGTARLRVLNSGALAAHNAMFGVTSGESYGGGDGVIGIRNATTVPTTDPANGGVLYAEGGALKWRGPSGTVTEIGSA</sequence>
<dbReference type="EMBL" id="JAWJZF010000503">
    <property type="protein sequence ID" value="MDX2296699.1"/>
    <property type="molecule type" value="Genomic_DNA"/>
</dbReference>
<comment type="caution">
    <text evidence="3">The sequence shown here is derived from an EMBL/GenBank/DDBJ whole genome shotgun (WGS) entry which is preliminary data.</text>
</comment>
<evidence type="ECO:0000256" key="1">
    <source>
        <dbReference type="SAM" id="MobiDB-lite"/>
    </source>
</evidence>
<dbReference type="InterPro" id="IPR006311">
    <property type="entry name" value="TAT_signal"/>
</dbReference>
<dbReference type="Proteomes" id="UP001278571">
    <property type="component" value="Unassembled WGS sequence"/>
</dbReference>
<dbReference type="PROSITE" id="PS51318">
    <property type="entry name" value="TAT"/>
    <property type="match status" value="1"/>
</dbReference>
<feature type="signal peptide" evidence="2">
    <location>
        <begin position="1"/>
        <end position="28"/>
    </location>
</feature>
<proteinExistence type="predicted"/>
<keyword evidence="4" id="KW-1185">Reference proteome</keyword>
<dbReference type="RefSeq" id="WP_319012862.1">
    <property type="nucleotide sequence ID" value="NZ_JAWJZF010000503.1"/>
</dbReference>
<dbReference type="SUPFAM" id="SSF69349">
    <property type="entry name" value="Phage fibre proteins"/>
    <property type="match status" value="1"/>
</dbReference>
<reference evidence="3 4" key="1">
    <citation type="submission" date="2023-10" db="EMBL/GenBank/DDBJ databases">
        <authorList>
            <person name="Wang X.X."/>
        </authorList>
    </citation>
    <scope>NUCLEOTIDE SEQUENCE [LARGE SCALE GENOMIC DNA]</scope>
    <source>
        <strain evidence="3 4">NBRC 12816</strain>
    </source>
</reference>
<feature type="chain" id="PRO_5045568096" evidence="2">
    <location>
        <begin position="29"/>
        <end position="315"/>
    </location>
</feature>
<evidence type="ECO:0000256" key="2">
    <source>
        <dbReference type="SAM" id="SignalP"/>
    </source>
</evidence>
<keyword evidence="2" id="KW-0732">Signal</keyword>
<feature type="region of interest" description="Disordered" evidence="1">
    <location>
        <begin position="30"/>
        <end position="52"/>
    </location>
</feature>